<evidence type="ECO:0000313" key="5">
    <source>
        <dbReference type="Proteomes" id="UP001595975"/>
    </source>
</evidence>
<evidence type="ECO:0000259" key="3">
    <source>
        <dbReference type="PROSITE" id="PS50937"/>
    </source>
</evidence>
<dbReference type="Gene3D" id="1.10.1660.10">
    <property type="match status" value="1"/>
</dbReference>
<dbReference type="SMART" id="SM00422">
    <property type="entry name" value="HTH_MERR"/>
    <property type="match status" value="1"/>
</dbReference>
<dbReference type="PRINTS" id="PR00040">
    <property type="entry name" value="HTHMERR"/>
</dbReference>
<evidence type="ECO:0000256" key="1">
    <source>
        <dbReference type="ARBA" id="ARBA00023125"/>
    </source>
</evidence>
<dbReference type="PROSITE" id="PS50937">
    <property type="entry name" value="HTH_MERR_2"/>
    <property type="match status" value="1"/>
</dbReference>
<reference evidence="5" key="1">
    <citation type="journal article" date="2019" name="Int. J. Syst. Evol. Microbiol.">
        <title>The Global Catalogue of Microorganisms (GCM) 10K type strain sequencing project: providing services to taxonomists for standard genome sequencing and annotation.</title>
        <authorList>
            <consortium name="The Broad Institute Genomics Platform"/>
            <consortium name="The Broad Institute Genome Sequencing Center for Infectious Disease"/>
            <person name="Wu L."/>
            <person name="Ma J."/>
        </authorList>
    </citation>
    <scope>NUCLEOTIDE SEQUENCE [LARGE SCALE GENOMIC DNA]</scope>
    <source>
        <strain evidence="5">CGMCC 4.1437</strain>
    </source>
</reference>
<evidence type="ECO:0000313" key="4">
    <source>
        <dbReference type="EMBL" id="MFC5666022.1"/>
    </source>
</evidence>
<dbReference type="PANTHER" id="PTHR30204:SF97">
    <property type="entry name" value="MERR FAMILY REGULATORY PROTEIN"/>
    <property type="match status" value="1"/>
</dbReference>
<feature type="compositionally biased region" description="Basic residues" evidence="2">
    <location>
        <begin position="141"/>
        <end position="151"/>
    </location>
</feature>
<dbReference type="Proteomes" id="UP001595975">
    <property type="component" value="Unassembled WGS sequence"/>
</dbReference>
<protein>
    <submittedName>
        <fullName evidence="4">MerR family transcriptional regulator</fullName>
    </submittedName>
</protein>
<dbReference type="InterPro" id="IPR047057">
    <property type="entry name" value="MerR_fam"/>
</dbReference>
<organism evidence="4 5">
    <name type="scientific">Kitasatospora misakiensis</name>
    <dbReference type="NCBI Taxonomy" id="67330"/>
    <lineage>
        <taxon>Bacteria</taxon>
        <taxon>Bacillati</taxon>
        <taxon>Actinomycetota</taxon>
        <taxon>Actinomycetes</taxon>
        <taxon>Kitasatosporales</taxon>
        <taxon>Streptomycetaceae</taxon>
        <taxon>Kitasatospora</taxon>
    </lineage>
</organism>
<name>A0ABW0X655_9ACTN</name>
<comment type="caution">
    <text evidence="4">The sequence shown here is derived from an EMBL/GenBank/DDBJ whole genome shotgun (WGS) entry which is preliminary data.</text>
</comment>
<accession>A0ABW0X655</accession>
<keyword evidence="1" id="KW-0238">DNA-binding</keyword>
<dbReference type="InterPro" id="IPR009061">
    <property type="entry name" value="DNA-bd_dom_put_sf"/>
</dbReference>
<dbReference type="PANTHER" id="PTHR30204">
    <property type="entry name" value="REDOX-CYCLING DRUG-SENSING TRANSCRIPTIONAL ACTIVATOR SOXR"/>
    <property type="match status" value="1"/>
</dbReference>
<dbReference type="Pfam" id="PF13411">
    <property type="entry name" value="MerR_1"/>
    <property type="match status" value="1"/>
</dbReference>
<dbReference type="InterPro" id="IPR000551">
    <property type="entry name" value="MerR-type_HTH_dom"/>
</dbReference>
<keyword evidence="5" id="KW-1185">Reference proteome</keyword>
<feature type="domain" description="HTH merR-type" evidence="3">
    <location>
        <begin position="1"/>
        <end position="68"/>
    </location>
</feature>
<feature type="region of interest" description="Disordered" evidence="2">
    <location>
        <begin position="114"/>
        <end position="151"/>
    </location>
</feature>
<evidence type="ECO:0000256" key="2">
    <source>
        <dbReference type="SAM" id="MobiDB-lite"/>
    </source>
</evidence>
<proteinExistence type="predicted"/>
<dbReference type="EMBL" id="JBHSOF010000034">
    <property type="protein sequence ID" value="MFC5666022.1"/>
    <property type="molecule type" value="Genomic_DNA"/>
</dbReference>
<gene>
    <name evidence="4" type="ORF">ACFP3U_23965</name>
</gene>
<dbReference type="RefSeq" id="WP_380227693.1">
    <property type="nucleotide sequence ID" value="NZ_JBHSOF010000034.1"/>
</dbReference>
<sequence>MRIGELADRAGVSTRALRYYEEQSLLDPRRTSGGQRRYPEAAVDRVKLIQELYAAGLGSRLIAALLPAIDAHSVGPELLDRLIHERDRIEARTAELQAAGRRLDVLIGLATHPHPDTASCPTSLDPDLDPDLAPDPSGARHSGRKKNLPSV</sequence>
<dbReference type="SUPFAM" id="SSF46955">
    <property type="entry name" value="Putative DNA-binding domain"/>
    <property type="match status" value="1"/>
</dbReference>